<accession>A0A438D7Z5</accession>
<sequence>MEITALKIWTAFIVKSFVVALNKDKVNVKKSLSDNPSASPRNSSGFRSHNHLRAHRRFKSGAYTTEHGNLIHPRLLEVMEHKQMFLIIGFSDAPTPLTVHSSLPLSVESFEMFRHRKPSGMSSLQLRVHRDQYELSTIGQSVFVSDDKHFILSLDLPSWVRVEGKLVQFAERFRYGSADPLPPLPPPPVSSVPQALPYLLHGHSEIAPPVVVQTTVIDNAHACMDNIQQHMRQLRYLMVPQFRMISRHNDEAHRLDESQMITLFPLSPSGATQHWFASLESSRHRTWDNLAQEFLRQFSFNTVVDVLRRELKALRQRSNESISSFISHWHRKIAEIIDRPLERDKIHMVLRSLQPRITRHVVGVPFIDFGSVVLPCMMSRMVFREICGQILPLVMLRGRNPPEDRETVLTVRHVVEPGSSKLTEVELLTALTPRPPPQPVPPQSRWIYTVLIIRLSVTTNPLPIRTTHAVPSPVDGIHFLDFAEFDNHIHIVQTSFVLIPDVEEVQTPYINHSQTPDVQYILCGGRLAGIFQHLPDALIRALSQIRVETTTTSERPTWIHRAWAISSSLHQKVKFIHDVRSSQCSLWEIFHSAEPVLQISHSDDNLFLTGSRSTAWASEFMTIPDHMYRSDSGFIPIEADYRYMARLRKERVRARLTHTPFDYLVHPYTLSLADYFVRASKPQTHLDRIIGRLNTTQKAKIQRLVHKL</sequence>
<evidence type="ECO:0000259" key="2">
    <source>
        <dbReference type="Pfam" id="PF03732"/>
    </source>
</evidence>
<dbReference type="Pfam" id="PF03732">
    <property type="entry name" value="Retrotrans_gag"/>
    <property type="match status" value="1"/>
</dbReference>
<feature type="compositionally biased region" description="Polar residues" evidence="1">
    <location>
        <begin position="33"/>
        <end position="47"/>
    </location>
</feature>
<feature type="domain" description="Retrotransposon gag" evidence="2">
    <location>
        <begin position="263"/>
        <end position="350"/>
    </location>
</feature>
<gene>
    <name evidence="3" type="ORF">CK203_087929</name>
</gene>
<evidence type="ECO:0000313" key="4">
    <source>
        <dbReference type="Proteomes" id="UP000288805"/>
    </source>
</evidence>
<feature type="region of interest" description="Disordered" evidence="1">
    <location>
        <begin position="30"/>
        <end position="50"/>
    </location>
</feature>
<dbReference type="PANTHER" id="PTHR33223">
    <property type="entry name" value="CCHC-TYPE DOMAIN-CONTAINING PROTEIN"/>
    <property type="match status" value="1"/>
</dbReference>
<name>A0A438D7Z5_VITVI</name>
<evidence type="ECO:0000313" key="3">
    <source>
        <dbReference type="EMBL" id="RVW31574.1"/>
    </source>
</evidence>
<organism evidence="3 4">
    <name type="scientific">Vitis vinifera</name>
    <name type="common">Grape</name>
    <dbReference type="NCBI Taxonomy" id="29760"/>
    <lineage>
        <taxon>Eukaryota</taxon>
        <taxon>Viridiplantae</taxon>
        <taxon>Streptophyta</taxon>
        <taxon>Embryophyta</taxon>
        <taxon>Tracheophyta</taxon>
        <taxon>Spermatophyta</taxon>
        <taxon>Magnoliopsida</taxon>
        <taxon>eudicotyledons</taxon>
        <taxon>Gunneridae</taxon>
        <taxon>Pentapetalae</taxon>
        <taxon>rosids</taxon>
        <taxon>Vitales</taxon>
        <taxon>Vitaceae</taxon>
        <taxon>Viteae</taxon>
        <taxon>Vitis</taxon>
    </lineage>
</organism>
<evidence type="ECO:0000256" key="1">
    <source>
        <dbReference type="SAM" id="MobiDB-lite"/>
    </source>
</evidence>
<dbReference type="AlphaFoldDB" id="A0A438D7Z5"/>
<protein>
    <recommendedName>
        <fullName evidence="2">Retrotransposon gag domain-containing protein</fullName>
    </recommendedName>
</protein>
<dbReference type="PANTHER" id="PTHR33223:SF8">
    <property type="entry name" value="OS04G0172440 PROTEIN"/>
    <property type="match status" value="1"/>
</dbReference>
<dbReference type="Proteomes" id="UP000288805">
    <property type="component" value="Unassembled WGS sequence"/>
</dbReference>
<proteinExistence type="predicted"/>
<comment type="caution">
    <text evidence="3">The sequence shown here is derived from an EMBL/GenBank/DDBJ whole genome shotgun (WGS) entry which is preliminary data.</text>
</comment>
<dbReference type="InterPro" id="IPR005162">
    <property type="entry name" value="Retrotrans_gag_dom"/>
</dbReference>
<reference evidence="3 4" key="1">
    <citation type="journal article" date="2018" name="PLoS Genet.">
        <title>Population sequencing reveals clonal diversity and ancestral inbreeding in the grapevine cultivar Chardonnay.</title>
        <authorList>
            <person name="Roach M.J."/>
            <person name="Johnson D.L."/>
            <person name="Bohlmann J."/>
            <person name="van Vuuren H.J."/>
            <person name="Jones S.J."/>
            <person name="Pretorius I.S."/>
            <person name="Schmidt S.A."/>
            <person name="Borneman A.R."/>
        </authorList>
    </citation>
    <scope>NUCLEOTIDE SEQUENCE [LARGE SCALE GENOMIC DNA]</scope>
    <source>
        <strain evidence="4">cv. Chardonnay</strain>
        <tissue evidence="3">Leaf</tissue>
    </source>
</reference>
<dbReference type="EMBL" id="QGNW01001749">
    <property type="protein sequence ID" value="RVW31574.1"/>
    <property type="molecule type" value="Genomic_DNA"/>
</dbReference>